<dbReference type="InterPro" id="IPR013825">
    <property type="entry name" value="Topo_IA_cen_sub2"/>
</dbReference>
<dbReference type="RefSeq" id="XP_015184790.1">
    <property type="nucleotide sequence ID" value="XM_015329304.1"/>
</dbReference>
<comment type="function">
    <text evidence="12">Introduces a single-strand break via transesterification at a target site in duplex DNA. Releases the supercoiling and torsional tension of DNA introduced during the DNA replication and transcription by transiently cleaving and rejoining one strand of the DNA duplex. The scissile phosphodiester is attacked by the catalytic tyrosine of the enzyme, resulting in the formation of a DNA-(5'-phosphotyrosyl)-enzyme intermediate and the expulsion of a 3'-OH DNA strand.</text>
</comment>
<dbReference type="PROSITE" id="PS51999">
    <property type="entry name" value="ZF_GRF"/>
    <property type="match status" value="2"/>
</dbReference>
<evidence type="ECO:0000256" key="1">
    <source>
        <dbReference type="ARBA" id="ARBA00000213"/>
    </source>
</evidence>
<dbReference type="InterPro" id="IPR013824">
    <property type="entry name" value="Topo_IA_cen_sub1"/>
</dbReference>
<dbReference type="InterPro" id="IPR013826">
    <property type="entry name" value="Topo_IA_cen_sub3"/>
</dbReference>
<feature type="region of interest" description="Disordered" evidence="13">
    <location>
        <begin position="1018"/>
        <end position="1051"/>
    </location>
</feature>
<feature type="compositionally biased region" description="Polar residues" evidence="13">
    <location>
        <begin position="1018"/>
        <end position="1033"/>
    </location>
</feature>
<comment type="similarity">
    <text evidence="2 12">Belongs to the type IA topoisomerase family.</text>
</comment>
<feature type="domain" description="Topo IA-type catalytic" evidence="17">
    <location>
        <begin position="208"/>
        <end position="627"/>
    </location>
</feature>
<evidence type="ECO:0000256" key="13">
    <source>
        <dbReference type="SAM" id="MobiDB-lite"/>
    </source>
</evidence>
<keyword evidence="10 12" id="KW-0413">Isomerase</keyword>
<keyword evidence="6 11" id="KW-0863">Zinc-finger</keyword>
<reference evidence="19" key="1">
    <citation type="submission" date="2025-08" db="UniProtKB">
        <authorList>
            <consortium name="RefSeq"/>
        </authorList>
    </citation>
    <scope>IDENTIFICATION</scope>
    <source>
        <tissue evidence="19">Whole body</tissue>
    </source>
</reference>
<dbReference type="Gene3D" id="1.10.460.10">
    <property type="entry name" value="Topoisomerase I, domain 2"/>
    <property type="match status" value="1"/>
</dbReference>
<dbReference type="SUPFAM" id="SSF56712">
    <property type="entry name" value="Prokaryotic type I DNA topoisomerase"/>
    <property type="match status" value="1"/>
</dbReference>
<gene>
    <name evidence="19" type="primary">LOC107070797</name>
</gene>
<dbReference type="Proteomes" id="UP000694924">
    <property type="component" value="Unplaced"/>
</dbReference>
<dbReference type="PANTHER" id="PTHR11390:SF21">
    <property type="entry name" value="DNA TOPOISOMERASE 3-ALPHA"/>
    <property type="match status" value="1"/>
</dbReference>
<dbReference type="Pfam" id="PF01131">
    <property type="entry name" value="Topoisom_bac"/>
    <property type="match status" value="1"/>
</dbReference>
<keyword evidence="4" id="KW-0479">Metal-binding</keyword>
<dbReference type="InterPro" id="IPR006171">
    <property type="entry name" value="TOPRIM_dom"/>
</dbReference>
<evidence type="ECO:0000256" key="5">
    <source>
        <dbReference type="ARBA" id="ARBA00022737"/>
    </source>
</evidence>
<dbReference type="Pfam" id="PF06839">
    <property type="entry name" value="Zn_ribbon_GRF"/>
    <property type="match status" value="2"/>
</dbReference>
<feature type="domain" description="GRF-type" evidence="16">
    <location>
        <begin position="877"/>
        <end position="919"/>
    </location>
</feature>
<dbReference type="SMART" id="SM00436">
    <property type="entry name" value="TOP1Bc"/>
    <property type="match status" value="1"/>
</dbReference>
<dbReference type="Pfam" id="PF01751">
    <property type="entry name" value="Toprim"/>
    <property type="match status" value="1"/>
</dbReference>
<dbReference type="GeneID" id="107070797"/>
<feature type="domain" description="Toprim" evidence="15">
    <location>
        <begin position="45"/>
        <end position="190"/>
    </location>
</feature>
<evidence type="ECO:0000259" key="14">
    <source>
        <dbReference type="PROSITE" id="PS50158"/>
    </source>
</evidence>
<feature type="region of interest" description="Disordered" evidence="13">
    <location>
        <begin position="921"/>
        <end position="959"/>
    </location>
</feature>
<comment type="catalytic activity">
    <reaction evidence="1 12">
        <text>ATP-independent breakage of single-stranded DNA, followed by passage and rejoining.</text>
        <dbReference type="EC" id="5.6.2.1"/>
    </reaction>
</comment>
<evidence type="ECO:0000259" key="16">
    <source>
        <dbReference type="PROSITE" id="PS51999"/>
    </source>
</evidence>
<dbReference type="InterPro" id="IPR034144">
    <property type="entry name" value="TOPRIM_TopoIII"/>
</dbReference>
<dbReference type="SMART" id="SM00437">
    <property type="entry name" value="TOP1Ac"/>
    <property type="match status" value="1"/>
</dbReference>
<evidence type="ECO:0000256" key="8">
    <source>
        <dbReference type="ARBA" id="ARBA00023029"/>
    </source>
</evidence>
<evidence type="ECO:0000256" key="12">
    <source>
        <dbReference type="RuleBase" id="RU362092"/>
    </source>
</evidence>
<feature type="domain" description="CCHC-type" evidence="14">
    <location>
        <begin position="1055"/>
        <end position="1072"/>
    </location>
</feature>
<organism evidence="18 19">
    <name type="scientific">Polistes dominula</name>
    <name type="common">European paper wasp</name>
    <name type="synonym">Vespa dominula</name>
    <dbReference type="NCBI Taxonomy" id="743375"/>
    <lineage>
        <taxon>Eukaryota</taxon>
        <taxon>Metazoa</taxon>
        <taxon>Ecdysozoa</taxon>
        <taxon>Arthropoda</taxon>
        <taxon>Hexapoda</taxon>
        <taxon>Insecta</taxon>
        <taxon>Pterygota</taxon>
        <taxon>Neoptera</taxon>
        <taxon>Endopterygota</taxon>
        <taxon>Hymenoptera</taxon>
        <taxon>Apocrita</taxon>
        <taxon>Aculeata</taxon>
        <taxon>Vespoidea</taxon>
        <taxon>Vespidae</taxon>
        <taxon>Polistinae</taxon>
        <taxon>Polistini</taxon>
        <taxon>Polistes</taxon>
    </lineage>
</organism>
<dbReference type="InterPro" id="IPR013497">
    <property type="entry name" value="Topo_IA_cen"/>
</dbReference>
<dbReference type="PROSITE" id="PS00396">
    <property type="entry name" value="TOPO_IA_1"/>
    <property type="match status" value="1"/>
</dbReference>
<accession>A0ABM1IX53</accession>
<dbReference type="InterPro" id="IPR001878">
    <property type="entry name" value="Znf_CCHC"/>
</dbReference>
<dbReference type="Gene3D" id="1.10.290.10">
    <property type="entry name" value="Topoisomerase I, domain 4"/>
    <property type="match status" value="1"/>
</dbReference>
<dbReference type="InterPro" id="IPR003602">
    <property type="entry name" value="Topo_IA_DNA-bd_dom"/>
</dbReference>
<dbReference type="Gene3D" id="3.30.65.10">
    <property type="entry name" value="Bacterial Topoisomerase I, domain 1"/>
    <property type="match status" value="1"/>
</dbReference>
<evidence type="ECO:0000256" key="10">
    <source>
        <dbReference type="ARBA" id="ARBA00023235"/>
    </source>
</evidence>
<sequence length="1077" mass="122700">MICLTHRITFISFFKNIITIHVKKLLSNNKVLIIRNKSTNHNIMKVLNVAEKNDAAKNIAGYLSRGNIRKRDGLSVYNKIYEFNVRLWNEDCQMIMTSVSGHLLGYEFVGAYRKWQGCHPLSLFDAPVIKNCIDDNYLKIKKTIEKEVKSCRALIIWTDCDREGENIGFEIIEVCRAVKPDIRIYRAKFSEITQASVNRALQTLDTPNKAVSEAVNIRSELDLRIGAAFTRFQTLRLQKVFPRTLTDMLISYGSCQFPTLGFVVERFLAIERFKPEPYWKIKVMNVHSDISVEFRWDRVRLFEELPCQIFLDICQENPTATVTKVTSKPKSKWRPLPLDTIELEKQGSRKLRLNAKETMRIAEKLYTQGLISYPRTETNIFPKELNLQSLVSQHTNSPIWGQFAQRLMEDGISPRQGKKSDQAHPPIHPTKFSTSLEGNEAKVYEFIVRHFLACLSKNAEGQETVVEINIAGEKFLANGLQILMKNYLEIYIYEKWSDKEIHRYQEGQTFQPTSIDMIKEETSPPKLLTEADLIALMDKHGIGTDATHAEHIETIKSRQYVGLQDGQHFIPSKLGIGLVMGYDNIGFPMSKPNLRADLEKDLKLICDGQKDPKLVLQDQITKYRDVFKLAMEHANLIDNAIAEYLEEQPLQVQETDMINTTPDIVVFKCPKCNSDMTLKNRKQGNGKYISCMGFPACNNAIWFPQSVEDVTVLEDTCTQCSGNMRKMKFKLAQNMIHFFGSTYTTCIGGCDPNFNETMDIKNDTVKKRTHVNDSGYETVSNTSVPETSSSWVQMRNNTGESISNSRTNTQRNNIPLQNLNHGRNPPTNNRKKGNTGSTKMKNNTNNLNMSIGFNNNSTNTSNIVSWGNIDNDAEIICQCNQPAIQLTVKKDGPNQGRQFYKCGNSQGNRCDFFLWASDRPQEQNTNTNHNNHNNQNANWSAQNRTQQPSTSNNSANWRNTSISESNNVIMCTCNEPARLLIVQKEGPNKGRLFYTCPKGRDSTCNFFKWEDADESVNTNERTNWGNFGNRNSKSNTTHRGNSSNSNRSQGTRAKRKCGICGVEGHTRKTCPENVMDK</sequence>
<dbReference type="InterPro" id="IPR003601">
    <property type="entry name" value="Topo_IA_2"/>
</dbReference>
<keyword evidence="7" id="KW-0862">Zinc</keyword>
<dbReference type="InterPro" id="IPR000380">
    <property type="entry name" value="Topo_IA"/>
</dbReference>
<dbReference type="Gene3D" id="2.70.20.10">
    <property type="entry name" value="Topoisomerase I, domain 3"/>
    <property type="match status" value="1"/>
</dbReference>
<keyword evidence="18" id="KW-1185">Reference proteome</keyword>
<evidence type="ECO:0000313" key="18">
    <source>
        <dbReference type="Proteomes" id="UP000694924"/>
    </source>
</evidence>
<evidence type="ECO:0000256" key="9">
    <source>
        <dbReference type="ARBA" id="ARBA00023125"/>
    </source>
</evidence>
<evidence type="ECO:0000259" key="15">
    <source>
        <dbReference type="PROSITE" id="PS50880"/>
    </source>
</evidence>
<dbReference type="InterPro" id="IPR023406">
    <property type="entry name" value="Topo_IA_AS"/>
</dbReference>
<feature type="compositionally biased region" description="Low complexity" evidence="13">
    <location>
        <begin position="1034"/>
        <end position="1051"/>
    </location>
</feature>
<evidence type="ECO:0000256" key="11">
    <source>
        <dbReference type="PROSITE-ProRule" id="PRU00047"/>
    </source>
</evidence>
<dbReference type="EC" id="5.6.2.1" evidence="3 12"/>
<feature type="compositionally biased region" description="Polar residues" evidence="13">
    <location>
        <begin position="798"/>
        <end position="828"/>
    </location>
</feature>
<dbReference type="PROSITE" id="PS50158">
    <property type="entry name" value="ZF_CCHC"/>
    <property type="match status" value="1"/>
</dbReference>
<dbReference type="PRINTS" id="PR00417">
    <property type="entry name" value="PRTPISMRASEI"/>
</dbReference>
<name>A0ABM1IX53_POLDO</name>
<keyword evidence="5" id="KW-0677">Repeat</keyword>
<dbReference type="PROSITE" id="PS52039">
    <property type="entry name" value="TOPO_IA_2"/>
    <property type="match status" value="1"/>
</dbReference>
<evidence type="ECO:0000313" key="19">
    <source>
        <dbReference type="RefSeq" id="XP_015184790.1"/>
    </source>
</evidence>
<feature type="domain" description="GRF-type" evidence="16">
    <location>
        <begin position="971"/>
        <end position="1013"/>
    </location>
</feature>
<keyword evidence="9 12" id="KW-0238">DNA-binding</keyword>
<feature type="compositionally biased region" description="Low complexity" evidence="13">
    <location>
        <begin position="923"/>
        <end position="936"/>
    </location>
</feature>
<dbReference type="InterPro" id="IPR013498">
    <property type="entry name" value="Topo_IA_Znf"/>
</dbReference>
<evidence type="ECO:0000256" key="6">
    <source>
        <dbReference type="ARBA" id="ARBA00022771"/>
    </source>
</evidence>
<evidence type="ECO:0000256" key="3">
    <source>
        <dbReference type="ARBA" id="ARBA00012891"/>
    </source>
</evidence>
<dbReference type="Pfam" id="PF01396">
    <property type="entry name" value="Zn_ribbon_Top1"/>
    <property type="match status" value="1"/>
</dbReference>
<dbReference type="CDD" id="cd00186">
    <property type="entry name" value="TOP1Ac"/>
    <property type="match status" value="1"/>
</dbReference>
<feature type="region of interest" description="Disordered" evidence="13">
    <location>
        <begin position="798"/>
        <end position="841"/>
    </location>
</feature>
<feature type="region of interest" description="Disordered" evidence="13">
    <location>
        <begin position="413"/>
        <end position="434"/>
    </location>
</feature>
<dbReference type="PANTHER" id="PTHR11390">
    <property type="entry name" value="PROKARYOTIC DNA TOPOISOMERASE"/>
    <property type="match status" value="1"/>
</dbReference>
<proteinExistence type="inferred from homology"/>
<dbReference type="CDD" id="cd03362">
    <property type="entry name" value="TOPRIM_TopoIA_TopoIII"/>
    <property type="match status" value="1"/>
</dbReference>
<evidence type="ECO:0000256" key="7">
    <source>
        <dbReference type="ARBA" id="ARBA00022833"/>
    </source>
</evidence>
<dbReference type="Gene3D" id="3.40.50.140">
    <property type="match status" value="1"/>
</dbReference>
<dbReference type="PROSITE" id="PS50880">
    <property type="entry name" value="TOPRIM"/>
    <property type="match status" value="1"/>
</dbReference>
<feature type="compositionally biased region" description="Polar residues" evidence="13">
    <location>
        <begin position="937"/>
        <end position="959"/>
    </location>
</feature>
<dbReference type="SMART" id="SM00493">
    <property type="entry name" value="TOPRIM"/>
    <property type="match status" value="1"/>
</dbReference>
<dbReference type="InterPro" id="IPR023405">
    <property type="entry name" value="Topo_IA_core_domain"/>
</dbReference>
<dbReference type="InterPro" id="IPR010666">
    <property type="entry name" value="Znf_GRF"/>
</dbReference>
<evidence type="ECO:0000256" key="4">
    <source>
        <dbReference type="ARBA" id="ARBA00022723"/>
    </source>
</evidence>
<evidence type="ECO:0000256" key="2">
    <source>
        <dbReference type="ARBA" id="ARBA00009446"/>
    </source>
</evidence>
<evidence type="ECO:0000259" key="17">
    <source>
        <dbReference type="PROSITE" id="PS52039"/>
    </source>
</evidence>
<protein>
    <recommendedName>
        <fullName evidence="3 12">DNA topoisomerase</fullName>
        <ecNumber evidence="3 12">5.6.2.1</ecNumber>
    </recommendedName>
</protein>
<keyword evidence="8 12" id="KW-0799">Topoisomerase</keyword>